<dbReference type="GO" id="GO:0016301">
    <property type="term" value="F:kinase activity"/>
    <property type="evidence" value="ECO:0007669"/>
    <property type="project" value="UniProtKB-KW"/>
</dbReference>
<accession>A0AAV4AAN1</accession>
<reference evidence="1 2" key="1">
    <citation type="journal article" date="2021" name="Elife">
        <title>Chloroplast acquisition without the gene transfer in kleptoplastic sea slugs, Plakobranchus ocellatus.</title>
        <authorList>
            <person name="Maeda T."/>
            <person name="Takahashi S."/>
            <person name="Yoshida T."/>
            <person name="Shimamura S."/>
            <person name="Takaki Y."/>
            <person name="Nagai Y."/>
            <person name="Toyoda A."/>
            <person name="Suzuki Y."/>
            <person name="Arimoto A."/>
            <person name="Ishii H."/>
            <person name="Satoh N."/>
            <person name="Nishiyama T."/>
            <person name="Hasebe M."/>
            <person name="Maruyama T."/>
            <person name="Minagawa J."/>
            <person name="Obokata J."/>
            <person name="Shigenobu S."/>
        </authorList>
    </citation>
    <scope>NUCLEOTIDE SEQUENCE [LARGE SCALE GENOMIC DNA]</scope>
</reference>
<keyword evidence="2" id="KW-1185">Reference proteome</keyword>
<evidence type="ECO:0000313" key="1">
    <source>
        <dbReference type="EMBL" id="GFO03813.1"/>
    </source>
</evidence>
<sequence length="136" mass="15596">MLTPILPPVMSISPWSGVPLTTLCHERVLQRDIESHNKIVNAVLKLSERLAAQGSHSGGKPGLKEEREQDCLQLVALNLQRRWHGIWIQSLEWQCRLEDALTRRKIEEVNRYKELTTLLCPRRTSPKPSPFLPSLD</sequence>
<comment type="caution">
    <text evidence="1">The sequence shown here is derived from an EMBL/GenBank/DDBJ whole genome shotgun (WGS) entry which is preliminary data.</text>
</comment>
<gene>
    <name evidence="1" type="ORF">PoB_003031800</name>
</gene>
<proteinExistence type="predicted"/>
<name>A0AAV4AAN1_9GAST</name>
<dbReference type="Proteomes" id="UP000735302">
    <property type="component" value="Unassembled WGS sequence"/>
</dbReference>
<protein>
    <submittedName>
        <fullName evidence="1">A kinase (PRKA) anchor protein 6</fullName>
    </submittedName>
</protein>
<dbReference type="AlphaFoldDB" id="A0AAV4AAN1"/>
<keyword evidence="1" id="KW-0808">Transferase</keyword>
<evidence type="ECO:0000313" key="2">
    <source>
        <dbReference type="Proteomes" id="UP000735302"/>
    </source>
</evidence>
<dbReference type="EMBL" id="BLXT01003731">
    <property type="protein sequence ID" value="GFO03813.1"/>
    <property type="molecule type" value="Genomic_DNA"/>
</dbReference>
<organism evidence="1 2">
    <name type="scientific">Plakobranchus ocellatus</name>
    <dbReference type="NCBI Taxonomy" id="259542"/>
    <lineage>
        <taxon>Eukaryota</taxon>
        <taxon>Metazoa</taxon>
        <taxon>Spiralia</taxon>
        <taxon>Lophotrochozoa</taxon>
        <taxon>Mollusca</taxon>
        <taxon>Gastropoda</taxon>
        <taxon>Heterobranchia</taxon>
        <taxon>Euthyneura</taxon>
        <taxon>Panpulmonata</taxon>
        <taxon>Sacoglossa</taxon>
        <taxon>Placobranchoidea</taxon>
        <taxon>Plakobranchidae</taxon>
        <taxon>Plakobranchus</taxon>
    </lineage>
</organism>
<dbReference type="Gene3D" id="1.20.58.60">
    <property type="match status" value="1"/>
</dbReference>
<keyword evidence="1" id="KW-0418">Kinase</keyword>